<feature type="region of interest" description="Disordered" evidence="12">
    <location>
        <begin position="57"/>
        <end position="129"/>
    </location>
</feature>
<keyword evidence="16" id="KW-1185">Reference proteome</keyword>
<evidence type="ECO:0000256" key="11">
    <source>
        <dbReference type="RuleBase" id="RU361161"/>
    </source>
</evidence>
<dbReference type="InterPro" id="IPR002772">
    <property type="entry name" value="Glyco_hydro_3_C"/>
</dbReference>
<comment type="catalytic activity">
    <reaction evidence="1 11">
        <text>Hydrolysis of terminal, non-reducing beta-D-glucosyl residues with release of beta-D-glucose.</text>
        <dbReference type="EC" id="3.2.1.21"/>
    </reaction>
</comment>
<dbReference type="STRING" id="765440.A0A0C3BB65"/>
<dbReference type="InterPro" id="IPR017853">
    <property type="entry name" value="GH"/>
</dbReference>
<dbReference type="InterPro" id="IPR013783">
    <property type="entry name" value="Ig-like_fold"/>
</dbReference>
<reference evidence="15 16" key="1">
    <citation type="submission" date="2014-04" db="EMBL/GenBank/DDBJ databases">
        <authorList>
            <consortium name="DOE Joint Genome Institute"/>
            <person name="Kuo A."/>
            <person name="Tarkka M."/>
            <person name="Buscot F."/>
            <person name="Kohler A."/>
            <person name="Nagy L.G."/>
            <person name="Floudas D."/>
            <person name="Copeland A."/>
            <person name="Barry K.W."/>
            <person name="Cichocki N."/>
            <person name="Veneault-Fourrey C."/>
            <person name="LaButti K."/>
            <person name="Lindquist E.A."/>
            <person name="Lipzen A."/>
            <person name="Lundell T."/>
            <person name="Morin E."/>
            <person name="Murat C."/>
            <person name="Sun H."/>
            <person name="Tunlid A."/>
            <person name="Henrissat B."/>
            <person name="Grigoriev I.V."/>
            <person name="Hibbett D.S."/>
            <person name="Martin F."/>
            <person name="Nordberg H.P."/>
            <person name="Cantor M.N."/>
            <person name="Hua S.X."/>
        </authorList>
    </citation>
    <scope>NUCLEOTIDE SEQUENCE [LARGE SCALE GENOMIC DNA]</scope>
    <source>
        <strain evidence="15 16">F 1598</strain>
    </source>
</reference>
<keyword evidence="9 11" id="KW-0326">Glycosidase</keyword>
<keyword evidence="7" id="KW-0325">Glycoprotein</keyword>
<accession>A0A0C3BB65</accession>
<keyword evidence="13" id="KW-0732">Signal</keyword>
<name>A0A0C3BB65_PILCF</name>
<dbReference type="Gene3D" id="2.60.40.10">
    <property type="entry name" value="Immunoglobulins"/>
    <property type="match status" value="1"/>
</dbReference>
<keyword evidence="10 11" id="KW-0624">Polysaccharide degradation</keyword>
<keyword evidence="5 11" id="KW-0378">Hydrolase</keyword>
<dbReference type="EC" id="3.2.1.21" evidence="4 11"/>
<dbReference type="OrthoDB" id="416222at2759"/>
<evidence type="ECO:0000256" key="6">
    <source>
        <dbReference type="ARBA" id="ARBA00023001"/>
    </source>
</evidence>
<evidence type="ECO:0000256" key="13">
    <source>
        <dbReference type="SAM" id="SignalP"/>
    </source>
</evidence>
<evidence type="ECO:0000256" key="5">
    <source>
        <dbReference type="ARBA" id="ARBA00022801"/>
    </source>
</evidence>
<evidence type="ECO:0000259" key="14">
    <source>
        <dbReference type="SMART" id="SM01217"/>
    </source>
</evidence>
<dbReference type="Proteomes" id="UP000054166">
    <property type="component" value="Unassembled WGS sequence"/>
</dbReference>
<dbReference type="InterPro" id="IPR026891">
    <property type="entry name" value="Fn3-like"/>
</dbReference>
<feature type="chain" id="PRO_5002172573" description="beta-glucosidase" evidence="13">
    <location>
        <begin position="19"/>
        <end position="886"/>
    </location>
</feature>
<organism evidence="15 16">
    <name type="scientific">Piloderma croceum (strain F 1598)</name>
    <dbReference type="NCBI Taxonomy" id="765440"/>
    <lineage>
        <taxon>Eukaryota</taxon>
        <taxon>Fungi</taxon>
        <taxon>Dikarya</taxon>
        <taxon>Basidiomycota</taxon>
        <taxon>Agaricomycotina</taxon>
        <taxon>Agaricomycetes</taxon>
        <taxon>Agaricomycetidae</taxon>
        <taxon>Atheliales</taxon>
        <taxon>Atheliaceae</taxon>
        <taxon>Piloderma</taxon>
    </lineage>
</organism>
<dbReference type="InterPro" id="IPR001764">
    <property type="entry name" value="Glyco_hydro_3_N"/>
</dbReference>
<evidence type="ECO:0000256" key="12">
    <source>
        <dbReference type="SAM" id="MobiDB-lite"/>
    </source>
</evidence>
<dbReference type="InParanoid" id="A0A0C3BB65"/>
<evidence type="ECO:0000256" key="9">
    <source>
        <dbReference type="ARBA" id="ARBA00023295"/>
    </source>
</evidence>
<dbReference type="Gene3D" id="3.20.20.300">
    <property type="entry name" value="Glycoside hydrolase, family 3, N-terminal domain"/>
    <property type="match status" value="1"/>
</dbReference>
<dbReference type="GO" id="GO:0030245">
    <property type="term" value="P:cellulose catabolic process"/>
    <property type="evidence" value="ECO:0007669"/>
    <property type="project" value="UniProtKB-UniPathway"/>
</dbReference>
<dbReference type="PANTHER" id="PTHR42715:SF2">
    <property type="entry name" value="BETA-GLUCOSIDASE F-RELATED"/>
    <property type="match status" value="1"/>
</dbReference>
<dbReference type="UniPathway" id="UPA00696"/>
<evidence type="ECO:0000256" key="7">
    <source>
        <dbReference type="ARBA" id="ARBA00023180"/>
    </source>
</evidence>
<feature type="compositionally biased region" description="Polar residues" evidence="12">
    <location>
        <begin position="59"/>
        <end position="92"/>
    </location>
</feature>
<dbReference type="AlphaFoldDB" id="A0A0C3BB65"/>
<dbReference type="InterPro" id="IPR019800">
    <property type="entry name" value="Glyco_hydro_3_AS"/>
</dbReference>
<dbReference type="InterPro" id="IPR036881">
    <property type="entry name" value="Glyco_hydro_3_C_sf"/>
</dbReference>
<dbReference type="GO" id="GO:0008422">
    <property type="term" value="F:beta-glucosidase activity"/>
    <property type="evidence" value="ECO:0007669"/>
    <property type="project" value="UniProtKB-EC"/>
</dbReference>
<dbReference type="HOGENOM" id="CLU_004542_2_0_1"/>
<feature type="domain" description="Fibronectin type III-like" evidence="14">
    <location>
        <begin position="828"/>
        <end position="886"/>
    </location>
</feature>
<evidence type="ECO:0000256" key="4">
    <source>
        <dbReference type="ARBA" id="ARBA00012744"/>
    </source>
</evidence>
<keyword evidence="6" id="KW-0136">Cellulose degradation</keyword>
<comment type="similarity">
    <text evidence="3 11">Belongs to the glycosyl hydrolase 3 family.</text>
</comment>
<dbReference type="Gene3D" id="3.40.50.1700">
    <property type="entry name" value="Glycoside hydrolase family 3 C-terminal domain"/>
    <property type="match status" value="1"/>
</dbReference>
<feature type="compositionally biased region" description="Low complexity" evidence="12">
    <location>
        <begin position="93"/>
        <end position="112"/>
    </location>
</feature>
<dbReference type="FunFam" id="3.20.20.300:FF:000002">
    <property type="entry name" value="Probable beta-glucosidase"/>
    <property type="match status" value="1"/>
</dbReference>
<dbReference type="InterPro" id="IPR050288">
    <property type="entry name" value="Cellulose_deg_GH3"/>
</dbReference>
<proteinExistence type="inferred from homology"/>
<dbReference type="Pfam" id="PF00933">
    <property type="entry name" value="Glyco_hydro_3"/>
    <property type="match status" value="1"/>
</dbReference>
<dbReference type="SMART" id="SM01217">
    <property type="entry name" value="Fn3_like"/>
    <property type="match status" value="1"/>
</dbReference>
<dbReference type="SUPFAM" id="SSF51445">
    <property type="entry name" value="(Trans)glycosidases"/>
    <property type="match status" value="1"/>
</dbReference>
<evidence type="ECO:0000313" key="15">
    <source>
        <dbReference type="EMBL" id="KIM83538.1"/>
    </source>
</evidence>
<dbReference type="EMBL" id="KN832990">
    <property type="protein sequence ID" value="KIM83538.1"/>
    <property type="molecule type" value="Genomic_DNA"/>
</dbReference>
<evidence type="ECO:0000256" key="1">
    <source>
        <dbReference type="ARBA" id="ARBA00000448"/>
    </source>
</evidence>
<evidence type="ECO:0000256" key="10">
    <source>
        <dbReference type="ARBA" id="ARBA00023326"/>
    </source>
</evidence>
<evidence type="ECO:0000313" key="16">
    <source>
        <dbReference type="Proteomes" id="UP000054166"/>
    </source>
</evidence>
<feature type="signal peptide" evidence="13">
    <location>
        <begin position="1"/>
        <end position="18"/>
    </location>
</feature>
<gene>
    <name evidence="15" type="ORF">PILCRDRAFT_6960</name>
</gene>
<evidence type="ECO:0000256" key="2">
    <source>
        <dbReference type="ARBA" id="ARBA00004987"/>
    </source>
</evidence>
<comment type="pathway">
    <text evidence="2 11">Glycan metabolism; cellulose degradation.</text>
</comment>
<evidence type="ECO:0000256" key="3">
    <source>
        <dbReference type="ARBA" id="ARBA00005336"/>
    </source>
</evidence>
<reference evidence="16" key="2">
    <citation type="submission" date="2015-01" db="EMBL/GenBank/DDBJ databases">
        <title>Evolutionary Origins and Diversification of the Mycorrhizal Mutualists.</title>
        <authorList>
            <consortium name="DOE Joint Genome Institute"/>
            <consortium name="Mycorrhizal Genomics Consortium"/>
            <person name="Kohler A."/>
            <person name="Kuo A."/>
            <person name="Nagy L.G."/>
            <person name="Floudas D."/>
            <person name="Copeland A."/>
            <person name="Barry K.W."/>
            <person name="Cichocki N."/>
            <person name="Veneault-Fourrey C."/>
            <person name="LaButti K."/>
            <person name="Lindquist E.A."/>
            <person name="Lipzen A."/>
            <person name="Lundell T."/>
            <person name="Morin E."/>
            <person name="Murat C."/>
            <person name="Riley R."/>
            <person name="Ohm R."/>
            <person name="Sun H."/>
            <person name="Tunlid A."/>
            <person name="Henrissat B."/>
            <person name="Grigoriev I.V."/>
            <person name="Hibbett D.S."/>
            <person name="Martin F."/>
        </authorList>
    </citation>
    <scope>NUCLEOTIDE SEQUENCE [LARGE SCALE GENOMIC DNA]</scope>
    <source>
        <strain evidence="16">F 1598</strain>
    </source>
</reference>
<dbReference type="InterPro" id="IPR036962">
    <property type="entry name" value="Glyco_hydro_3_N_sf"/>
</dbReference>
<sequence length="886" mass="94609">MKSLALLLPCLLATFTLAHQQHSVRRPFSHHARALGIKPTGATNGTTAAGTVAHRAAQPNGTNSATPLDSPASSKNGTPSTPKVSGNGTSLRGSSGSNTTLNTTTTTTSSTTAGIVPVTSPTGATWPNPKPISGDGGWTAAFAKANAFVAKLTIDEKVNLTTGVDTIGRCLSNTGRVTRLNFDGFCFEDSPAGVRDTDYNSVFPSAMNVAATWDKNLMLERGAAMGAEFRGKGVNVALGPMMNLARNAAAGRNWEGGGADPFLSGVHASQNIQGIQSQGVIACAKHYALNEQEHFRGGGGKEAYSSNVDDRTFHEDQLWPFAESVKAGVGSVMCAYNRVNQTSACENRHLLNDILKEELDFQGFVLSDATAIISLYASVMNGADVNMLGFVAYGDPDEGNPATANNSYWGLQLGDAVRNGTIPESRFDDMVTRLMAAYYQFGQDKGFPAVNFDYATEETSVNGTIVNEHVNVQGDHYKLIREIGAASTILLKNTNKTLPMDFGKVKNLAILGSDAGPNPDGPNSCKDRGCDRGTLALGWGSGTANFPYLVTPYEAIQTYVHGKQPDTIIQSVFDDFDYAAVDQTASQADTCMVFANANSGEGYITVDTNAGDRNVSVEHPSDISSFYFDNQERSGFDESNLTLWHGGDDLILITASQCANTIVVLHTVGAVLVEPWYDHPNVTAIVYAGLPGQESGNALLDVLIGTVNPSGRLPYTIAKNRSDYPSGILYTVSDTSSDYIPQIDYTEKLNIDYRHFDSANIEPRYEFGFGMSYTNFSYSGLSVKMLATASSLASDQGTTQPGGITSLYADAVTVSFTVKNTGAYDGNEVAQLYLGFPASAHEPPRVLRGFERQLIKKGQSAKFSISLRVKDRYINLGHPKSGLGHS</sequence>
<evidence type="ECO:0000256" key="8">
    <source>
        <dbReference type="ARBA" id="ARBA00023277"/>
    </source>
</evidence>
<dbReference type="Pfam" id="PF01915">
    <property type="entry name" value="Glyco_hydro_3_C"/>
    <property type="match status" value="1"/>
</dbReference>
<dbReference type="Pfam" id="PF14310">
    <property type="entry name" value="Fn3-like"/>
    <property type="match status" value="1"/>
</dbReference>
<dbReference type="PROSITE" id="PS00775">
    <property type="entry name" value="GLYCOSYL_HYDROL_F3"/>
    <property type="match status" value="1"/>
</dbReference>
<dbReference type="PANTHER" id="PTHR42715">
    <property type="entry name" value="BETA-GLUCOSIDASE"/>
    <property type="match status" value="1"/>
</dbReference>
<dbReference type="PRINTS" id="PR00133">
    <property type="entry name" value="GLHYDRLASE3"/>
</dbReference>
<protein>
    <recommendedName>
        <fullName evidence="4 11">beta-glucosidase</fullName>
        <ecNumber evidence="4 11">3.2.1.21</ecNumber>
    </recommendedName>
</protein>
<keyword evidence="8 11" id="KW-0119">Carbohydrate metabolism</keyword>
<dbReference type="SUPFAM" id="SSF52279">
    <property type="entry name" value="Beta-D-glucan exohydrolase, C-terminal domain"/>
    <property type="match status" value="1"/>
</dbReference>